<gene>
    <name evidence="1" type="ORF">HPB50_022526</name>
</gene>
<sequence>MVWTRMRYNTDNTNTLDSWESLLRASEPADQRRVILARWRLRHPKGSPRTSSKRSQSSDCVPQIRAGRVVRLSSPLCTHVPVVSRGSSPNTVFYPNAPG</sequence>
<dbReference type="Proteomes" id="UP000821845">
    <property type="component" value="Chromosome 6"/>
</dbReference>
<organism evidence="1 2">
    <name type="scientific">Hyalomma asiaticum</name>
    <name type="common">Tick</name>
    <dbReference type="NCBI Taxonomy" id="266040"/>
    <lineage>
        <taxon>Eukaryota</taxon>
        <taxon>Metazoa</taxon>
        <taxon>Ecdysozoa</taxon>
        <taxon>Arthropoda</taxon>
        <taxon>Chelicerata</taxon>
        <taxon>Arachnida</taxon>
        <taxon>Acari</taxon>
        <taxon>Parasitiformes</taxon>
        <taxon>Ixodida</taxon>
        <taxon>Ixodoidea</taxon>
        <taxon>Ixodidae</taxon>
        <taxon>Hyalomminae</taxon>
        <taxon>Hyalomma</taxon>
    </lineage>
</organism>
<protein>
    <submittedName>
        <fullName evidence="1">Uncharacterized protein</fullName>
    </submittedName>
</protein>
<accession>A0ACB7S4R3</accession>
<evidence type="ECO:0000313" key="2">
    <source>
        <dbReference type="Proteomes" id="UP000821845"/>
    </source>
</evidence>
<proteinExistence type="predicted"/>
<reference evidence="1" key="1">
    <citation type="submission" date="2020-05" db="EMBL/GenBank/DDBJ databases">
        <title>Large-scale comparative analyses of tick genomes elucidate their genetic diversity and vector capacities.</title>
        <authorList>
            <person name="Jia N."/>
            <person name="Wang J."/>
            <person name="Shi W."/>
            <person name="Du L."/>
            <person name="Sun Y."/>
            <person name="Zhan W."/>
            <person name="Jiang J."/>
            <person name="Wang Q."/>
            <person name="Zhang B."/>
            <person name="Ji P."/>
            <person name="Sakyi L.B."/>
            <person name="Cui X."/>
            <person name="Yuan T."/>
            <person name="Jiang B."/>
            <person name="Yang W."/>
            <person name="Lam T.T.-Y."/>
            <person name="Chang Q."/>
            <person name="Ding S."/>
            <person name="Wang X."/>
            <person name="Zhu J."/>
            <person name="Ruan X."/>
            <person name="Zhao L."/>
            <person name="Wei J."/>
            <person name="Que T."/>
            <person name="Du C."/>
            <person name="Cheng J."/>
            <person name="Dai P."/>
            <person name="Han X."/>
            <person name="Huang E."/>
            <person name="Gao Y."/>
            <person name="Liu J."/>
            <person name="Shao H."/>
            <person name="Ye R."/>
            <person name="Li L."/>
            <person name="Wei W."/>
            <person name="Wang X."/>
            <person name="Wang C."/>
            <person name="Yang T."/>
            <person name="Huo Q."/>
            <person name="Li W."/>
            <person name="Guo W."/>
            <person name="Chen H."/>
            <person name="Zhou L."/>
            <person name="Ni X."/>
            <person name="Tian J."/>
            <person name="Zhou Y."/>
            <person name="Sheng Y."/>
            <person name="Liu T."/>
            <person name="Pan Y."/>
            <person name="Xia L."/>
            <person name="Li J."/>
            <person name="Zhao F."/>
            <person name="Cao W."/>
        </authorList>
    </citation>
    <scope>NUCLEOTIDE SEQUENCE</scope>
    <source>
        <strain evidence="1">Hyas-2018</strain>
    </source>
</reference>
<keyword evidence="2" id="KW-1185">Reference proteome</keyword>
<name>A0ACB7S4R3_HYAAI</name>
<comment type="caution">
    <text evidence="1">The sequence shown here is derived from an EMBL/GenBank/DDBJ whole genome shotgun (WGS) entry which is preliminary data.</text>
</comment>
<evidence type="ECO:0000313" key="1">
    <source>
        <dbReference type="EMBL" id="KAH6929051.1"/>
    </source>
</evidence>
<dbReference type="EMBL" id="CM023486">
    <property type="protein sequence ID" value="KAH6929051.1"/>
    <property type="molecule type" value="Genomic_DNA"/>
</dbReference>